<dbReference type="PROSITE" id="PS01162">
    <property type="entry name" value="QOR_ZETA_CRYSTAL"/>
    <property type="match status" value="1"/>
</dbReference>
<accession>A0A5E7EV47</accession>
<evidence type="ECO:0000256" key="1">
    <source>
        <dbReference type="ARBA" id="ARBA00023002"/>
    </source>
</evidence>
<dbReference type="EC" id="2.3.1.239" evidence="3"/>
<dbReference type="InterPro" id="IPR013154">
    <property type="entry name" value="ADH-like_N"/>
</dbReference>
<protein>
    <submittedName>
        <fullName evidence="3">Narbonolide/10-deoxymethynolide synthase PikA2, modules 3 and 4</fullName>
        <ecNumber evidence="3">2.3.1.239</ecNumber>
    </submittedName>
</protein>
<dbReference type="GO" id="GO:0016491">
    <property type="term" value="F:oxidoreductase activity"/>
    <property type="evidence" value="ECO:0007669"/>
    <property type="project" value="UniProtKB-KW"/>
</dbReference>
<dbReference type="EMBL" id="CABVHX010000029">
    <property type="protein sequence ID" value="VVO30656.1"/>
    <property type="molecule type" value="Genomic_DNA"/>
</dbReference>
<organism evidence="3 4">
    <name type="scientific">Pseudomonas fluorescens</name>
    <dbReference type="NCBI Taxonomy" id="294"/>
    <lineage>
        <taxon>Bacteria</taxon>
        <taxon>Pseudomonadati</taxon>
        <taxon>Pseudomonadota</taxon>
        <taxon>Gammaproteobacteria</taxon>
        <taxon>Pseudomonadales</taxon>
        <taxon>Pseudomonadaceae</taxon>
        <taxon>Pseudomonas</taxon>
    </lineage>
</organism>
<proteinExistence type="predicted"/>
<dbReference type="AlphaFoldDB" id="A0A5E7EV47"/>
<dbReference type="CDD" id="cd05289">
    <property type="entry name" value="MDR_like_2"/>
    <property type="match status" value="1"/>
</dbReference>
<dbReference type="RefSeq" id="WP_150605019.1">
    <property type="nucleotide sequence ID" value="NZ_CABVHX010000029.1"/>
</dbReference>
<dbReference type="PANTHER" id="PTHR11695:SF294">
    <property type="entry name" value="RETICULON-4-INTERACTING PROTEIN 1, MITOCHONDRIAL"/>
    <property type="match status" value="1"/>
</dbReference>
<dbReference type="Gene3D" id="3.40.50.720">
    <property type="entry name" value="NAD(P)-binding Rossmann-like Domain"/>
    <property type="match status" value="1"/>
</dbReference>
<dbReference type="GO" id="GO:0008270">
    <property type="term" value="F:zinc ion binding"/>
    <property type="evidence" value="ECO:0007669"/>
    <property type="project" value="InterPro"/>
</dbReference>
<gene>
    <name evidence="3" type="primary">pikAII</name>
    <name evidence="3" type="ORF">PS718_04951</name>
</gene>
<dbReference type="GO" id="GO:0016746">
    <property type="term" value="F:acyltransferase activity"/>
    <property type="evidence" value="ECO:0007669"/>
    <property type="project" value="UniProtKB-KW"/>
</dbReference>
<reference evidence="3 4" key="1">
    <citation type="submission" date="2019-09" db="EMBL/GenBank/DDBJ databases">
        <authorList>
            <person name="Chandra G."/>
            <person name="Truman W A."/>
        </authorList>
    </citation>
    <scope>NUCLEOTIDE SEQUENCE [LARGE SCALE GENOMIC DNA]</scope>
    <source>
        <strain evidence="3">PS718</strain>
    </source>
</reference>
<dbReference type="SUPFAM" id="SSF51735">
    <property type="entry name" value="NAD(P)-binding Rossmann-fold domains"/>
    <property type="match status" value="1"/>
</dbReference>
<evidence type="ECO:0000313" key="4">
    <source>
        <dbReference type="Proteomes" id="UP000325375"/>
    </source>
</evidence>
<keyword evidence="1" id="KW-0560">Oxidoreductase</keyword>
<dbReference type="PANTHER" id="PTHR11695">
    <property type="entry name" value="ALCOHOL DEHYDROGENASE RELATED"/>
    <property type="match status" value="1"/>
</dbReference>
<dbReference type="Pfam" id="PF08240">
    <property type="entry name" value="ADH_N"/>
    <property type="match status" value="1"/>
</dbReference>
<dbReference type="Proteomes" id="UP000325375">
    <property type="component" value="Unassembled WGS sequence"/>
</dbReference>
<feature type="domain" description="Enoyl reductase (ER)" evidence="2">
    <location>
        <begin position="10"/>
        <end position="329"/>
    </location>
</feature>
<dbReference type="Pfam" id="PF13602">
    <property type="entry name" value="ADH_zinc_N_2"/>
    <property type="match status" value="1"/>
</dbReference>
<dbReference type="Gene3D" id="3.90.180.10">
    <property type="entry name" value="Medium-chain alcohol dehydrogenases, catalytic domain"/>
    <property type="match status" value="1"/>
</dbReference>
<dbReference type="InterPro" id="IPR036291">
    <property type="entry name" value="NAD(P)-bd_dom_sf"/>
</dbReference>
<dbReference type="InterPro" id="IPR020843">
    <property type="entry name" value="ER"/>
</dbReference>
<evidence type="ECO:0000313" key="3">
    <source>
        <dbReference type="EMBL" id="VVO30656.1"/>
    </source>
</evidence>
<evidence type="ECO:0000259" key="2">
    <source>
        <dbReference type="SMART" id="SM00829"/>
    </source>
</evidence>
<name>A0A5E7EV47_PSEFL</name>
<dbReference type="InterPro" id="IPR050700">
    <property type="entry name" value="YIM1/Zinc_Alcohol_DH_Fams"/>
</dbReference>
<keyword evidence="3" id="KW-0012">Acyltransferase</keyword>
<dbReference type="InterPro" id="IPR002364">
    <property type="entry name" value="Quin_OxRdtase/zeta-crystal_CS"/>
</dbReference>
<dbReference type="SUPFAM" id="SSF50129">
    <property type="entry name" value="GroES-like"/>
    <property type="match status" value="1"/>
</dbReference>
<sequence length="332" mass="35749">MKAFFIDRYGKQNGRIGEVPEPVVGVHDVLVQVHAASVNPLDSKIRTGEFKLILPYTFPLILGNDLAGVVVRTGSAVKRFKRGDEVYARPPESHIGTFAELIAVNENALALKPANLDMAEAASIPLAALTAWQALVEIAQVKKGQKVLIHAGSGGVGTLAIQLAKHLGAFVATTTSAANVDWVKALGADVVIDYQQQDFANELRDFDVVLNSLGADVLEKSVKVLKPGGQLISLSGPPTAQFAQARGLSWVLRQIMRLLSSGIRRKARKHGVSYAFLFMRADGTQLQKITALIEAGVIKPVIDRSFPIESIAQALQYVEQGRSKGKVTVTIQ</sequence>
<dbReference type="SMART" id="SM00829">
    <property type="entry name" value="PKS_ER"/>
    <property type="match status" value="1"/>
</dbReference>
<dbReference type="InterPro" id="IPR011032">
    <property type="entry name" value="GroES-like_sf"/>
</dbReference>
<keyword evidence="3" id="KW-0808">Transferase</keyword>